<keyword evidence="4 6" id="KW-1133">Transmembrane helix</keyword>
<dbReference type="OrthoDB" id="9971669at2759"/>
<accession>A0A166HCA4</accession>
<evidence type="ECO:0000313" key="8">
    <source>
        <dbReference type="EMBL" id="KZP18706.1"/>
    </source>
</evidence>
<dbReference type="Gene3D" id="1.20.1250.20">
    <property type="entry name" value="MFS general substrate transporter like domains"/>
    <property type="match status" value="2"/>
</dbReference>
<feature type="transmembrane region" description="Helical" evidence="6">
    <location>
        <begin position="51"/>
        <end position="68"/>
    </location>
</feature>
<evidence type="ECO:0000256" key="3">
    <source>
        <dbReference type="ARBA" id="ARBA00022692"/>
    </source>
</evidence>
<dbReference type="PANTHER" id="PTHR43791:SF67">
    <property type="entry name" value="TRANSPORTER, PUTATIVE (AFU_ORTHOLOGUE AFUA_3G04010)-RELATED"/>
    <property type="match status" value="1"/>
</dbReference>
<protein>
    <submittedName>
        <fullName evidence="8">MFS general substrate transporter</fullName>
    </submittedName>
</protein>
<feature type="transmembrane region" description="Helical" evidence="6">
    <location>
        <begin position="297"/>
        <end position="318"/>
    </location>
</feature>
<feature type="transmembrane region" description="Helical" evidence="6">
    <location>
        <begin position="386"/>
        <end position="405"/>
    </location>
</feature>
<name>A0A166HCA4_9AGAM</name>
<feature type="transmembrane region" description="Helical" evidence="6">
    <location>
        <begin position="146"/>
        <end position="169"/>
    </location>
</feature>
<sequence length="500" mass="54804">MSDFNKGTLADEKEEVSQVEHYTDASAHNVEDLEADSEKKKRLTKSILRKLDTRMLPMLALLFLFSFLDRTNIGNAKILGLQKDLKLTGGQYANCLAIFFAFYIVSEVPSNLIIKRVSPRVWLGVLTALWGVIGMCMGFVKSYTGLLIVRVFLGITEGGLLPGIVLYLSMMYKRSETGIRLGLIYSSASLSGAFGGLLASGLNEIGGHGSYAGWRYIFIIEGILTVVVGLLAIVVLPSTVDKAPFLTPEERVFAASRLKADKPVSVDAEGNPTSLAEPFDWFRVYQAVFSIKTWLSALAYLGILTALYSFGLFVPTIVQGLGYTAVRAQLFTVPPYAVAAVLTVFAAFVSDRWKIRGPVILGFLPLSIIGYAIIRSTKNLHVKYGALFLMASGLYPSVPPVLVWLSNNYVNHYTRATAIGLQLAIANCGGFPATFVYKASESPVYKEAHTIVMAMLAGSWVLVAVKCAYLMYLNQQKAAGKMDKYRGCGDDRDPDFRYTI</sequence>
<feature type="transmembrane region" description="Helical" evidence="6">
    <location>
        <begin position="214"/>
        <end position="236"/>
    </location>
</feature>
<feature type="transmembrane region" description="Helical" evidence="6">
    <location>
        <begin position="181"/>
        <end position="202"/>
    </location>
</feature>
<dbReference type="SUPFAM" id="SSF103473">
    <property type="entry name" value="MFS general substrate transporter"/>
    <property type="match status" value="1"/>
</dbReference>
<feature type="transmembrane region" description="Helical" evidence="6">
    <location>
        <begin position="121"/>
        <end position="140"/>
    </location>
</feature>
<evidence type="ECO:0000256" key="2">
    <source>
        <dbReference type="ARBA" id="ARBA00022448"/>
    </source>
</evidence>
<feature type="transmembrane region" description="Helical" evidence="6">
    <location>
        <begin position="357"/>
        <end position="374"/>
    </location>
</feature>
<dbReference type="AlphaFoldDB" id="A0A166HCA4"/>
<dbReference type="PANTHER" id="PTHR43791">
    <property type="entry name" value="PERMEASE-RELATED"/>
    <property type="match status" value="1"/>
</dbReference>
<dbReference type="InterPro" id="IPR020846">
    <property type="entry name" value="MFS_dom"/>
</dbReference>
<proteinExistence type="predicted"/>
<keyword evidence="3 6" id="KW-0812">Transmembrane</keyword>
<evidence type="ECO:0000256" key="4">
    <source>
        <dbReference type="ARBA" id="ARBA00022989"/>
    </source>
</evidence>
<evidence type="ECO:0000256" key="1">
    <source>
        <dbReference type="ARBA" id="ARBA00004141"/>
    </source>
</evidence>
<feature type="transmembrane region" description="Helical" evidence="6">
    <location>
        <begin position="330"/>
        <end position="350"/>
    </location>
</feature>
<dbReference type="PROSITE" id="PS50850">
    <property type="entry name" value="MFS"/>
    <property type="match status" value="1"/>
</dbReference>
<evidence type="ECO:0000256" key="5">
    <source>
        <dbReference type="ARBA" id="ARBA00023136"/>
    </source>
</evidence>
<comment type="subcellular location">
    <subcellularLocation>
        <location evidence="1">Membrane</location>
        <topology evidence="1">Multi-pass membrane protein</topology>
    </subcellularLocation>
</comment>
<dbReference type="Pfam" id="PF07690">
    <property type="entry name" value="MFS_1"/>
    <property type="match status" value="1"/>
</dbReference>
<dbReference type="EMBL" id="KV417570">
    <property type="protein sequence ID" value="KZP18706.1"/>
    <property type="molecule type" value="Genomic_DNA"/>
</dbReference>
<feature type="domain" description="Major facilitator superfamily (MFS) profile" evidence="7">
    <location>
        <begin position="55"/>
        <end position="476"/>
    </location>
</feature>
<feature type="transmembrane region" description="Helical" evidence="6">
    <location>
        <begin position="449"/>
        <end position="472"/>
    </location>
</feature>
<keyword evidence="2" id="KW-0813">Transport</keyword>
<organism evidence="8 9">
    <name type="scientific">Athelia psychrophila</name>
    <dbReference type="NCBI Taxonomy" id="1759441"/>
    <lineage>
        <taxon>Eukaryota</taxon>
        <taxon>Fungi</taxon>
        <taxon>Dikarya</taxon>
        <taxon>Basidiomycota</taxon>
        <taxon>Agaricomycotina</taxon>
        <taxon>Agaricomycetes</taxon>
        <taxon>Agaricomycetidae</taxon>
        <taxon>Atheliales</taxon>
        <taxon>Atheliaceae</taxon>
        <taxon>Athelia</taxon>
    </lineage>
</organism>
<keyword evidence="9" id="KW-1185">Reference proteome</keyword>
<dbReference type="Proteomes" id="UP000076532">
    <property type="component" value="Unassembled WGS sequence"/>
</dbReference>
<dbReference type="InterPro" id="IPR036259">
    <property type="entry name" value="MFS_trans_sf"/>
</dbReference>
<evidence type="ECO:0000259" key="7">
    <source>
        <dbReference type="PROSITE" id="PS50850"/>
    </source>
</evidence>
<gene>
    <name evidence="8" type="ORF">FIBSPDRAFT_1046008</name>
</gene>
<keyword evidence="5 6" id="KW-0472">Membrane</keyword>
<reference evidence="8 9" key="1">
    <citation type="journal article" date="2016" name="Mol. Biol. Evol.">
        <title>Comparative Genomics of Early-Diverging Mushroom-Forming Fungi Provides Insights into the Origins of Lignocellulose Decay Capabilities.</title>
        <authorList>
            <person name="Nagy L.G."/>
            <person name="Riley R."/>
            <person name="Tritt A."/>
            <person name="Adam C."/>
            <person name="Daum C."/>
            <person name="Floudas D."/>
            <person name="Sun H."/>
            <person name="Yadav J.S."/>
            <person name="Pangilinan J."/>
            <person name="Larsson K.H."/>
            <person name="Matsuura K."/>
            <person name="Barry K."/>
            <person name="Labutti K."/>
            <person name="Kuo R."/>
            <person name="Ohm R.A."/>
            <person name="Bhattacharya S.S."/>
            <person name="Shirouzu T."/>
            <person name="Yoshinaga Y."/>
            <person name="Martin F.M."/>
            <person name="Grigoriev I.V."/>
            <person name="Hibbett D.S."/>
        </authorList>
    </citation>
    <scope>NUCLEOTIDE SEQUENCE [LARGE SCALE GENOMIC DNA]</scope>
    <source>
        <strain evidence="8 9">CBS 109695</strain>
    </source>
</reference>
<dbReference type="InterPro" id="IPR011701">
    <property type="entry name" value="MFS"/>
</dbReference>
<dbReference type="FunFam" id="1.20.1250.20:FF:000013">
    <property type="entry name" value="MFS general substrate transporter"/>
    <property type="match status" value="1"/>
</dbReference>
<dbReference type="GO" id="GO:0016020">
    <property type="term" value="C:membrane"/>
    <property type="evidence" value="ECO:0007669"/>
    <property type="project" value="UniProtKB-SubCell"/>
</dbReference>
<dbReference type="STRING" id="436010.A0A166HCA4"/>
<evidence type="ECO:0000256" key="6">
    <source>
        <dbReference type="SAM" id="Phobius"/>
    </source>
</evidence>
<evidence type="ECO:0000313" key="9">
    <source>
        <dbReference type="Proteomes" id="UP000076532"/>
    </source>
</evidence>
<dbReference type="FunFam" id="1.20.1250.20:FF:000034">
    <property type="entry name" value="MFS general substrate transporter"/>
    <property type="match status" value="1"/>
</dbReference>
<feature type="transmembrane region" description="Helical" evidence="6">
    <location>
        <begin position="88"/>
        <end position="109"/>
    </location>
</feature>
<feature type="transmembrane region" description="Helical" evidence="6">
    <location>
        <begin position="417"/>
        <end position="437"/>
    </location>
</feature>
<dbReference type="GO" id="GO:0022857">
    <property type="term" value="F:transmembrane transporter activity"/>
    <property type="evidence" value="ECO:0007669"/>
    <property type="project" value="InterPro"/>
</dbReference>